<name>A0AAU6MX63_9CAUD</name>
<evidence type="ECO:0000313" key="2">
    <source>
        <dbReference type="EMBL" id="WVX90862.1"/>
    </source>
</evidence>
<dbReference type="EMBL" id="OR885926">
    <property type="protein sequence ID" value="WVX90862.1"/>
    <property type="molecule type" value="Genomic_DNA"/>
</dbReference>
<accession>A0AAU6MX63</accession>
<evidence type="ECO:0008006" key="3">
    <source>
        <dbReference type="Google" id="ProtNLM"/>
    </source>
</evidence>
<reference evidence="1" key="1">
    <citation type="submission" date="2023-11" db="EMBL/GenBank/DDBJ databases">
        <title>Characterization of a newly isolated phage infecting non-aureus staphylococci isolated from bovine mastitis.</title>
        <authorList>
            <person name="Wanecka A."/>
            <person name="Marynowska M."/>
            <person name="Wesolowski W."/>
            <person name="Bloch S."/>
            <person name="Nejman-Falenczyk B."/>
            <person name="Neumann J."/>
            <person name="Krol J."/>
            <person name="Florek M."/>
            <person name="Ulanicki K."/>
            <person name="Napierala A."/>
            <person name="Twardon J."/>
            <person name="Wolska B."/>
            <person name="Porebska J."/>
            <person name="Ziubrzycka A."/>
            <person name="Czeretowicz I."/>
            <person name="Benisz M."/>
        </authorList>
    </citation>
    <scope>NUCLEOTIDE SEQUENCE</scope>
</reference>
<gene>
    <name evidence="1" type="ORF">184DA_25</name>
    <name evidence="2" type="ORF">184DA_258</name>
</gene>
<dbReference type="EMBL" id="OR885926">
    <property type="protein sequence ID" value="WVX90631.1"/>
    <property type="molecule type" value="Genomic_DNA"/>
</dbReference>
<organism evidence="1">
    <name type="scientific">Staphylococcus phage 184DA</name>
    <dbReference type="NCBI Taxonomy" id="3110532"/>
    <lineage>
        <taxon>Viruses</taxon>
        <taxon>Duplodnaviria</taxon>
        <taxon>Heunggongvirae</taxon>
        <taxon>Uroviricota</taxon>
        <taxon>Caudoviricetes</taxon>
    </lineage>
</organism>
<proteinExistence type="predicted"/>
<sequence length="79" mass="9240">MNQFFTYTVYHSESGKVVAKDLFEASLVHLINKMKNEELVKDINLEYYMNTRGVVIDINSLIRDIESQGVFLFKRKIHG</sequence>
<evidence type="ECO:0000313" key="1">
    <source>
        <dbReference type="EMBL" id="WVX90631.1"/>
    </source>
</evidence>
<protein>
    <recommendedName>
        <fullName evidence="3">Terminal repeat-encoded protein</fullName>
    </recommendedName>
</protein>